<protein>
    <recommendedName>
        <fullName evidence="4">BNR/Asp-box repeat protein</fullName>
    </recommendedName>
</protein>
<feature type="chain" id="PRO_5022919590" description="BNR/Asp-box repeat protein" evidence="1">
    <location>
        <begin position="26"/>
        <end position="478"/>
    </location>
</feature>
<dbReference type="Pfam" id="PF15892">
    <property type="entry name" value="BNR_4"/>
    <property type="match status" value="1"/>
</dbReference>
<dbReference type="InterPro" id="IPR036278">
    <property type="entry name" value="Sialidase_sf"/>
</dbReference>
<organism evidence="2 3">
    <name type="scientific">Roseimaritima ulvae</name>
    <dbReference type="NCBI Taxonomy" id="980254"/>
    <lineage>
        <taxon>Bacteria</taxon>
        <taxon>Pseudomonadati</taxon>
        <taxon>Planctomycetota</taxon>
        <taxon>Planctomycetia</taxon>
        <taxon>Pirellulales</taxon>
        <taxon>Pirellulaceae</taxon>
        <taxon>Roseimaritima</taxon>
    </lineage>
</organism>
<evidence type="ECO:0000313" key="3">
    <source>
        <dbReference type="Proteomes" id="UP000325286"/>
    </source>
</evidence>
<keyword evidence="3" id="KW-1185">Reference proteome</keyword>
<accession>A0A5B9QVP4</accession>
<gene>
    <name evidence="2" type="ORF">UC8_00440</name>
</gene>
<dbReference type="Proteomes" id="UP000325286">
    <property type="component" value="Chromosome"/>
</dbReference>
<sequence precursor="true">MKNFFRFAALFLSIVCPGFSSNVRAEEAVTLNQKADGYRGIWYMNQPSGDEYVYKYSGGLGTYCAKHKPFAIYCKQVNKTFFCYGGATAGDSRKLLHMVSYFDHDSKTVPRPTILLDKHTNDAHDNPVISVDDQGYIWIFSTSHGRARPSYIHRSKRPFDIEEFELVPATRVDGNGRTPITNFSYMQMWHNKNGFQAFFTRYNYPAARTICFMNSAEGRQWSAWQRLAAIGQGHYQISGSGSAKLGSMFNYHPQAKGLNWRTNLYYIQTTDSGSSWQTVDGKPLTLPLTDVHNDALVHDYEAEGLNVYLKDLRFDADDHPVLLYITSKGYQSGPQNDPRTWTIARWTGSQWKISPITTSDNNYDMGELWMMADDDWRVIGPTETGPQPYNPGGEVAMWKSVDQGATWSKQRQMTAGSPMNHTYVRRALHAHPDFVAIWADGHGRKPSDSRLYFANAAGEVFQLPTSMSTDTAPAIVHK</sequence>
<evidence type="ECO:0000313" key="2">
    <source>
        <dbReference type="EMBL" id="QEG38091.1"/>
    </source>
</evidence>
<dbReference type="AlphaFoldDB" id="A0A5B9QVP4"/>
<evidence type="ECO:0008006" key="4">
    <source>
        <dbReference type="Google" id="ProtNLM"/>
    </source>
</evidence>
<dbReference type="EMBL" id="CP042914">
    <property type="protein sequence ID" value="QEG38091.1"/>
    <property type="molecule type" value="Genomic_DNA"/>
</dbReference>
<dbReference type="SUPFAM" id="SSF50939">
    <property type="entry name" value="Sialidases"/>
    <property type="match status" value="1"/>
</dbReference>
<dbReference type="RefSeq" id="WP_084427028.1">
    <property type="nucleotide sequence ID" value="NZ_CP042914.1"/>
</dbReference>
<dbReference type="KEGG" id="rul:UC8_00440"/>
<evidence type="ECO:0000256" key="1">
    <source>
        <dbReference type="SAM" id="SignalP"/>
    </source>
</evidence>
<name>A0A5B9QVP4_9BACT</name>
<dbReference type="InterPro" id="IPR015943">
    <property type="entry name" value="WD40/YVTN_repeat-like_dom_sf"/>
</dbReference>
<dbReference type="Gene3D" id="2.130.10.10">
    <property type="entry name" value="YVTN repeat-like/Quinoprotein amine dehydrogenase"/>
    <property type="match status" value="1"/>
</dbReference>
<reference evidence="2 3" key="1">
    <citation type="submission" date="2019-08" db="EMBL/GenBank/DDBJ databases">
        <title>Deep-cultivation of Planctomycetes and their phenomic and genomic characterization uncovers novel biology.</title>
        <authorList>
            <person name="Wiegand S."/>
            <person name="Jogler M."/>
            <person name="Boedeker C."/>
            <person name="Pinto D."/>
            <person name="Vollmers J."/>
            <person name="Rivas-Marin E."/>
            <person name="Kohn T."/>
            <person name="Peeters S.H."/>
            <person name="Heuer A."/>
            <person name="Rast P."/>
            <person name="Oberbeckmann S."/>
            <person name="Bunk B."/>
            <person name="Jeske O."/>
            <person name="Meyerdierks A."/>
            <person name="Storesund J.E."/>
            <person name="Kallscheuer N."/>
            <person name="Luecker S."/>
            <person name="Lage O.M."/>
            <person name="Pohl T."/>
            <person name="Merkel B.J."/>
            <person name="Hornburger P."/>
            <person name="Mueller R.-W."/>
            <person name="Bruemmer F."/>
            <person name="Labrenz M."/>
            <person name="Spormann A.M."/>
            <person name="Op den Camp H."/>
            <person name="Overmann J."/>
            <person name="Amann R."/>
            <person name="Jetten M.S.M."/>
            <person name="Mascher T."/>
            <person name="Medema M.H."/>
            <person name="Devos D.P."/>
            <person name="Kaster A.-K."/>
            <person name="Ovreas L."/>
            <person name="Rohde M."/>
            <person name="Galperin M.Y."/>
            <person name="Jogler C."/>
        </authorList>
    </citation>
    <scope>NUCLEOTIDE SEQUENCE [LARGE SCALE GENOMIC DNA]</scope>
    <source>
        <strain evidence="2 3">UC8</strain>
    </source>
</reference>
<keyword evidence="1" id="KW-0732">Signal</keyword>
<dbReference type="OrthoDB" id="248306at2"/>
<proteinExistence type="predicted"/>
<feature type="signal peptide" evidence="1">
    <location>
        <begin position="1"/>
        <end position="25"/>
    </location>
</feature>